<organism evidence="1 2">
    <name type="scientific">Desulfobotulus mexicanus</name>
    <dbReference type="NCBI Taxonomy" id="2586642"/>
    <lineage>
        <taxon>Bacteria</taxon>
        <taxon>Pseudomonadati</taxon>
        <taxon>Thermodesulfobacteriota</taxon>
        <taxon>Desulfobacteria</taxon>
        <taxon>Desulfobacterales</taxon>
        <taxon>Desulfobacteraceae</taxon>
        <taxon>Desulfobotulus</taxon>
    </lineage>
</organism>
<dbReference type="EMBL" id="VDMB01000002">
    <property type="protein sequence ID" value="TYT75933.1"/>
    <property type="molecule type" value="Genomic_DNA"/>
</dbReference>
<comment type="caution">
    <text evidence="1">The sequence shown here is derived from an EMBL/GenBank/DDBJ whole genome shotgun (WGS) entry which is preliminary data.</text>
</comment>
<evidence type="ECO:0000313" key="2">
    <source>
        <dbReference type="Proteomes" id="UP000321899"/>
    </source>
</evidence>
<dbReference type="RefSeq" id="WP_139446253.1">
    <property type="nucleotide sequence ID" value="NZ_VDMB01000002.1"/>
</dbReference>
<gene>
    <name evidence="1" type="ORF">FIM25_03295</name>
</gene>
<protein>
    <submittedName>
        <fullName evidence="1">Uncharacterized protein</fullName>
    </submittedName>
</protein>
<dbReference type="OrthoDB" id="5519614at2"/>
<sequence>MAPVKIKPGQAEYKTIMKSVTDAPVAMGGETPEINVLLAGRIKQYKAKTAKVNSIKPHAKLDFIVSRTLAKMLKIINPPLYEEQKKFTELFLQKGVPVNSKYGDLAFTEMGIQLLLTDIIAVKELYFIPNITDSKSMIDRLNTWFREKKNDGPFVIAAVNYPRWIDPPPPQIPEIPQIKCPSKKQGEPDFVHWVVIVRKINNTGFHNNIDIWTWGKMLESRQLIKYTGGQNPDLTSGYLYSIILGCLKPE</sequence>
<accession>A0A5Q4VG53</accession>
<keyword evidence="2" id="KW-1185">Reference proteome</keyword>
<proteinExistence type="predicted"/>
<dbReference type="AlphaFoldDB" id="A0A5Q4VG53"/>
<name>A0A5Q4VG53_9BACT</name>
<dbReference type="Proteomes" id="UP000321899">
    <property type="component" value="Unassembled WGS sequence"/>
</dbReference>
<reference evidence="1 2" key="1">
    <citation type="submission" date="2019-06" db="EMBL/GenBank/DDBJ databases">
        <title>Desulfobotulus mexicanus sp. nov., a novel sulfate-reducing bacterium isolated from the sediment of an alkaline crater lake in Mexico.</title>
        <authorList>
            <person name="Hirschler-Rea A."/>
        </authorList>
    </citation>
    <scope>NUCLEOTIDE SEQUENCE [LARGE SCALE GENOMIC DNA]</scope>
    <source>
        <strain evidence="1 2">PAR22N</strain>
    </source>
</reference>
<evidence type="ECO:0000313" key="1">
    <source>
        <dbReference type="EMBL" id="TYT75933.1"/>
    </source>
</evidence>